<organism evidence="3 4">
    <name type="scientific">Opacimonas viscosa</name>
    <dbReference type="NCBI Taxonomy" id="2961944"/>
    <lineage>
        <taxon>Bacteria</taxon>
        <taxon>Pseudomonadati</taxon>
        <taxon>Pseudomonadota</taxon>
        <taxon>Gammaproteobacteria</taxon>
        <taxon>Alteromonadales</taxon>
        <taxon>Alteromonadaceae</taxon>
        <taxon>Opacimonas</taxon>
    </lineage>
</organism>
<protein>
    <submittedName>
        <fullName evidence="3">DUF1611 domain-containing protein</fullName>
    </submittedName>
</protein>
<keyword evidence="4" id="KW-1185">Reference proteome</keyword>
<dbReference type="NCBIfam" id="NF041892">
    <property type="entry name" value="DgcN"/>
    <property type="match status" value="1"/>
</dbReference>
<dbReference type="Gene3D" id="3.40.50.300">
    <property type="entry name" value="P-loop containing nucleotide triphosphate hydrolases"/>
    <property type="match status" value="1"/>
</dbReference>
<feature type="domain" description="D-glutamate N-acetyltransferase-like N-terminal" evidence="2">
    <location>
        <begin position="46"/>
        <end position="125"/>
    </location>
</feature>
<dbReference type="PANTHER" id="PTHR40690:SF1">
    <property type="entry name" value="DUF1611 DOMAIN-CONTAINING PROTEIN"/>
    <property type="match status" value="1"/>
</dbReference>
<sequence>MLLTPPYAVFIGDATDPLGLKMACSIAYWRPELCVGEIALPSCSTTVGLPKVSLEEAVNQGAKSFVLGFNNAGGHIDEKYLPEIKAAVAAGLDIINGLHDKLTDIPELVNLAEQYGVRLIDIRHPTTRFKTGNGQKRSGKRLLTVGTDCSVGKMYSTLAIHKEMQEQGMSATFRATGQCGILVAGEGVAVDCVVADFISGSVEQLTPDNNAEHWDVIEGQGSLFQPAYAGVTIGLIHGAQPDALVICHTLRREFMRGMPGYRLPSIDETLTVNLLHARRTNPECKVVGICVNTSAVDEQTALETCQMIAIETGLPCVDPLRHGVSKIVANL</sequence>
<evidence type="ECO:0000259" key="1">
    <source>
        <dbReference type="Pfam" id="PF07755"/>
    </source>
</evidence>
<feature type="domain" description="D-glutamate N-acetyltransferase-like C-terminal" evidence="1">
    <location>
        <begin position="131"/>
        <end position="328"/>
    </location>
</feature>
<dbReference type="Pfam" id="PF07755">
    <property type="entry name" value="DUF1611"/>
    <property type="match status" value="1"/>
</dbReference>
<dbReference type="InterPro" id="IPR027417">
    <property type="entry name" value="P-loop_NTPase"/>
</dbReference>
<dbReference type="RefSeq" id="WP_254101790.1">
    <property type="nucleotide sequence ID" value="NZ_JANATA010000021.1"/>
</dbReference>
<reference evidence="3" key="1">
    <citation type="submission" date="2022-07" db="EMBL/GenBank/DDBJ databases">
        <title>Characterization of the Novel Bacterium Alteromonas immobilis LMIT006 and Alteromonas gregis LMIT007.</title>
        <authorList>
            <person name="Lin X."/>
        </authorList>
    </citation>
    <scope>NUCLEOTIDE SEQUENCE</scope>
    <source>
        <strain evidence="3">LMIT007</strain>
    </source>
</reference>
<dbReference type="EMBL" id="JANATA010000021">
    <property type="protein sequence ID" value="MCP3429448.1"/>
    <property type="molecule type" value="Genomic_DNA"/>
</dbReference>
<dbReference type="InterPro" id="IPR011669">
    <property type="entry name" value="DgcN-like"/>
</dbReference>
<dbReference type="SUPFAM" id="SSF52540">
    <property type="entry name" value="P-loop containing nucleoside triphosphate hydrolases"/>
    <property type="match status" value="1"/>
</dbReference>
<name>A0AA41X4R0_9ALTE</name>
<dbReference type="PIRSF" id="PIRSF026760">
    <property type="entry name" value="UCP026760"/>
    <property type="match status" value="1"/>
</dbReference>
<dbReference type="Pfam" id="PF17396">
    <property type="entry name" value="DUF1611_N"/>
    <property type="match status" value="1"/>
</dbReference>
<accession>A0AA41X4R0</accession>
<proteinExistence type="predicted"/>
<evidence type="ECO:0000259" key="2">
    <source>
        <dbReference type="Pfam" id="PF17396"/>
    </source>
</evidence>
<dbReference type="InterPro" id="IPR035086">
    <property type="entry name" value="DgcN-like_C"/>
</dbReference>
<evidence type="ECO:0000313" key="3">
    <source>
        <dbReference type="EMBL" id="MCP3429448.1"/>
    </source>
</evidence>
<comment type="caution">
    <text evidence="3">The sequence shown here is derived from an EMBL/GenBank/DDBJ whole genome shotgun (WGS) entry which is preliminary data.</text>
</comment>
<dbReference type="InterPro" id="IPR035402">
    <property type="entry name" value="DgcN-like_N"/>
</dbReference>
<dbReference type="AlphaFoldDB" id="A0AA41X4R0"/>
<gene>
    <name evidence="3" type="ORF">NLF92_10875</name>
</gene>
<evidence type="ECO:0000313" key="4">
    <source>
        <dbReference type="Proteomes" id="UP001165413"/>
    </source>
</evidence>
<dbReference type="PANTHER" id="PTHR40690">
    <property type="entry name" value="GLL3100 PROTEIN"/>
    <property type="match status" value="1"/>
</dbReference>
<dbReference type="Gene3D" id="3.40.50.720">
    <property type="entry name" value="NAD(P)-binding Rossmann-like Domain"/>
    <property type="match status" value="1"/>
</dbReference>
<dbReference type="Proteomes" id="UP001165413">
    <property type="component" value="Unassembled WGS sequence"/>
</dbReference>